<sequence length="127" mass="13022">MSATVQASWLQGASATLGETSAAQAAALGVGTVLGGIDVVRVGIALACCLVLGIAAIVFLRRSQGIARQRPGAASARRIHVVDKARLDTRATLYLVECDQRTVLLVADANGVKLLDANRSATLEPGA</sequence>
<gene>
    <name evidence="7" type="ORF">J2804_004749</name>
</gene>
<keyword evidence="7" id="KW-0969">Cilium</keyword>
<name>A0ABU1LX36_9BURK</name>
<dbReference type="EMBL" id="JAVDRP010000010">
    <property type="protein sequence ID" value="MDR6411321.1"/>
    <property type="molecule type" value="Genomic_DNA"/>
</dbReference>
<dbReference type="Pfam" id="PF04347">
    <property type="entry name" value="FliO"/>
    <property type="match status" value="1"/>
</dbReference>
<reference evidence="7 8" key="1">
    <citation type="submission" date="2023-07" db="EMBL/GenBank/DDBJ databases">
        <title>Sorghum-associated microbial communities from plants grown in Nebraska, USA.</title>
        <authorList>
            <person name="Schachtman D."/>
        </authorList>
    </citation>
    <scope>NUCLEOTIDE SEQUENCE [LARGE SCALE GENOMIC DNA]</scope>
    <source>
        <strain evidence="7 8">DS1316</strain>
    </source>
</reference>
<dbReference type="Proteomes" id="UP001264340">
    <property type="component" value="Unassembled WGS sequence"/>
</dbReference>
<comment type="subcellular location">
    <subcellularLocation>
        <location evidence="1">Cell membrane</location>
    </subcellularLocation>
</comment>
<keyword evidence="8" id="KW-1185">Reference proteome</keyword>
<keyword evidence="4 6" id="KW-1133">Transmembrane helix</keyword>
<keyword evidence="2" id="KW-1003">Cell membrane</keyword>
<accession>A0ABU1LX36</accession>
<evidence type="ECO:0000256" key="2">
    <source>
        <dbReference type="ARBA" id="ARBA00022475"/>
    </source>
</evidence>
<keyword evidence="7" id="KW-0966">Cell projection</keyword>
<keyword evidence="5 6" id="KW-0472">Membrane</keyword>
<keyword evidence="3 6" id="KW-0812">Transmembrane</keyword>
<evidence type="ECO:0000256" key="6">
    <source>
        <dbReference type="SAM" id="Phobius"/>
    </source>
</evidence>
<dbReference type="InterPro" id="IPR022781">
    <property type="entry name" value="Flagellar_biosynth_FliO"/>
</dbReference>
<evidence type="ECO:0000256" key="1">
    <source>
        <dbReference type="ARBA" id="ARBA00004236"/>
    </source>
</evidence>
<proteinExistence type="predicted"/>
<evidence type="ECO:0000313" key="7">
    <source>
        <dbReference type="EMBL" id="MDR6411321.1"/>
    </source>
</evidence>
<evidence type="ECO:0000256" key="5">
    <source>
        <dbReference type="ARBA" id="ARBA00023136"/>
    </source>
</evidence>
<evidence type="ECO:0000313" key="8">
    <source>
        <dbReference type="Proteomes" id="UP001264340"/>
    </source>
</evidence>
<evidence type="ECO:0000256" key="3">
    <source>
        <dbReference type="ARBA" id="ARBA00022692"/>
    </source>
</evidence>
<comment type="caution">
    <text evidence="7">The sequence shown here is derived from an EMBL/GenBank/DDBJ whole genome shotgun (WGS) entry which is preliminary data.</text>
</comment>
<feature type="transmembrane region" description="Helical" evidence="6">
    <location>
        <begin position="41"/>
        <end position="60"/>
    </location>
</feature>
<keyword evidence="7" id="KW-0282">Flagellum</keyword>
<evidence type="ECO:0000256" key="4">
    <source>
        <dbReference type="ARBA" id="ARBA00022989"/>
    </source>
</evidence>
<protein>
    <submittedName>
        <fullName evidence="7">Flagellar biogenesis protein FliO</fullName>
    </submittedName>
</protein>
<dbReference type="RefSeq" id="WP_310124407.1">
    <property type="nucleotide sequence ID" value="NZ_JAVDQV010000011.1"/>
</dbReference>
<organism evidence="7 8">
    <name type="scientific">Paraburkholderia terricola</name>
    <dbReference type="NCBI Taxonomy" id="169427"/>
    <lineage>
        <taxon>Bacteria</taxon>
        <taxon>Pseudomonadati</taxon>
        <taxon>Pseudomonadota</taxon>
        <taxon>Betaproteobacteria</taxon>
        <taxon>Burkholderiales</taxon>
        <taxon>Burkholderiaceae</taxon>
        <taxon>Paraburkholderia</taxon>
    </lineage>
</organism>